<dbReference type="EMBL" id="BAABME010002030">
    <property type="protein sequence ID" value="GAA0152697.1"/>
    <property type="molecule type" value="Genomic_DNA"/>
</dbReference>
<sequence>MEVGLTLNLKNQDGSLRLSLLEYGCYVQNIDIKLEGGASWLYQGLIDAFDDKITSAIEDAVSNNLRDLVMKLDSVLQSLPKEVAVTEIADVNVTFVNEPVLTNTSLGLEVDGLFSLKGSDVLSEFRNLIPQASIPPKLAEKMVNIAVEEKVLESAALVYYEADKLHWIIDEVPDTSLLNTAGWRFIVPRLYKDYPNDDMNLDVSLSSPPIIKILEQQIDVTVPSDVIIDVLHAGEVIQVACLSMVVSASASAEVSGDILYGSVKLRDFTMDLNWSKIGSLHMFLIQPVMSTVLRTVVVPYVNSKLGKGIVLPTFHGYKLENAEIIYTDSWIVMSSDVASIEQYYTIKQPDQEVPSLQVA</sequence>
<dbReference type="Gene3D" id="3.15.20.10">
    <property type="entry name" value="Bactericidal permeability-increasing protein, domain 2"/>
    <property type="match status" value="1"/>
</dbReference>
<dbReference type="Pfam" id="PF02886">
    <property type="entry name" value="LBP_BPI_CETP_C"/>
    <property type="match status" value="1"/>
</dbReference>
<dbReference type="SUPFAM" id="SSF55394">
    <property type="entry name" value="Bactericidal permeability-increasing protein, BPI"/>
    <property type="match status" value="2"/>
</dbReference>
<dbReference type="Proteomes" id="UP001454036">
    <property type="component" value="Unassembled WGS sequence"/>
</dbReference>
<comment type="caution">
    <text evidence="2">The sequence shown here is derived from an EMBL/GenBank/DDBJ whole genome shotgun (WGS) entry which is preliminary data.</text>
</comment>
<name>A0AAV3PRZ2_LITER</name>
<dbReference type="InterPro" id="IPR001124">
    <property type="entry name" value="Lipid-bd_serum_glycop_C"/>
</dbReference>
<dbReference type="PANTHER" id="PTHR46801">
    <property type="entry name" value="OS06G0309200 PROTEIN"/>
    <property type="match status" value="1"/>
</dbReference>
<dbReference type="InterPro" id="IPR017943">
    <property type="entry name" value="Bactericidal_perm-incr_a/b_dom"/>
</dbReference>
<dbReference type="InterPro" id="IPR045897">
    <property type="entry name" value="BPI/LBP_pln"/>
</dbReference>
<feature type="domain" description="Lipid-binding serum glycoprotein C-terminal" evidence="1">
    <location>
        <begin position="137"/>
        <end position="335"/>
    </location>
</feature>
<dbReference type="AlphaFoldDB" id="A0AAV3PRZ2"/>
<dbReference type="GO" id="GO:0008289">
    <property type="term" value="F:lipid binding"/>
    <property type="evidence" value="ECO:0007669"/>
    <property type="project" value="InterPro"/>
</dbReference>
<evidence type="ECO:0000313" key="2">
    <source>
        <dbReference type="EMBL" id="GAA0152697.1"/>
    </source>
</evidence>
<evidence type="ECO:0000313" key="3">
    <source>
        <dbReference type="Proteomes" id="UP001454036"/>
    </source>
</evidence>
<gene>
    <name evidence="2" type="ORF">LIER_11113</name>
</gene>
<evidence type="ECO:0000259" key="1">
    <source>
        <dbReference type="SMART" id="SM00329"/>
    </source>
</evidence>
<accession>A0AAV3PRZ2</accession>
<dbReference type="SMART" id="SM00329">
    <property type="entry name" value="BPI2"/>
    <property type="match status" value="1"/>
</dbReference>
<keyword evidence="3" id="KW-1185">Reference proteome</keyword>
<dbReference type="PANTHER" id="PTHR46801:SF2">
    <property type="entry name" value="LIPOPOLYSACCHARIDE-BINDING PROTEIN"/>
    <property type="match status" value="1"/>
</dbReference>
<reference evidence="2 3" key="1">
    <citation type="submission" date="2024-01" db="EMBL/GenBank/DDBJ databases">
        <title>The complete chloroplast genome sequence of Lithospermum erythrorhizon: insights into the phylogenetic relationship among Boraginaceae species and the maternal lineages of purple gromwells.</title>
        <authorList>
            <person name="Okada T."/>
            <person name="Watanabe K."/>
        </authorList>
    </citation>
    <scope>NUCLEOTIDE SEQUENCE [LARGE SCALE GENOMIC DNA]</scope>
</reference>
<protein>
    <recommendedName>
        <fullName evidence="1">Lipid-binding serum glycoprotein C-terminal domain-containing protein</fullName>
    </recommendedName>
</protein>
<proteinExistence type="predicted"/>
<dbReference type="Gene3D" id="3.15.10.10">
    <property type="entry name" value="Bactericidal permeability-increasing protein, domain 1"/>
    <property type="match status" value="1"/>
</dbReference>
<organism evidence="2 3">
    <name type="scientific">Lithospermum erythrorhizon</name>
    <name type="common">Purple gromwell</name>
    <name type="synonym">Lithospermum officinale var. erythrorhizon</name>
    <dbReference type="NCBI Taxonomy" id="34254"/>
    <lineage>
        <taxon>Eukaryota</taxon>
        <taxon>Viridiplantae</taxon>
        <taxon>Streptophyta</taxon>
        <taxon>Embryophyta</taxon>
        <taxon>Tracheophyta</taxon>
        <taxon>Spermatophyta</taxon>
        <taxon>Magnoliopsida</taxon>
        <taxon>eudicotyledons</taxon>
        <taxon>Gunneridae</taxon>
        <taxon>Pentapetalae</taxon>
        <taxon>asterids</taxon>
        <taxon>lamiids</taxon>
        <taxon>Boraginales</taxon>
        <taxon>Boraginaceae</taxon>
        <taxon>Boraginoideae</taxon>
        <taxon>Lithospermeae</taxon>
        <taxon>Lithospermum</taxon>
    </lineage>
</organism>